<dbReference type="EMBL" id="CP028901">
    <property type="protein sequence ID" value="AWB35433.1"/>
    <property type="molecule type" value="Genomic_DNA"/>
</dbReference>
<feature type="transmembrane region" description="Helical" evidence="4">
    <location>
        <begin position="45"/>
        <end position="68"/>
    </location>
</feature>
<dbReference type="Gene3D" id="1.20.1250.20">
    <property type="entry name" value="MFS general substrate transporter like domains"/>
    <property type="match status" value="2"/>
</dbReference>
<keyword evidence="3 4" id="KW-0472">Membrane</keyword>
<feature type="transmembrane region" description="Helical" evidence="4">
    <location>
        <begin position="384"/>
        <end position="403"/>
    </location>
</feature>
<dbReference type="OrthoDB" id="3573349at2"/>
<feature type="transmembrane region" description="Helical" evidence="4">
    <location>
        <begin position="100"/>
        <end position="122"/>
    </location>
</feature>
<dbReference type="PANTHER" id="PTHR11360:SF284">
    <property type="entry name" value="EG:103B4.3 PROTEIN-RELATED"/>
    <property type="match status" value="1"/>
</dbReference>
<feature type="transmembrane region" description="Helical" evidence="4">
    <location>
        <begin position="134"/>
        <end position="153"/>
    </location>
</feature>
<feature type="transmembrane region" description="Helical" evidence="4">
    <location>
        <begin position="159"/>
        <end position="180"/>
    </location>
</feature>
<organism evidence="6 7">
    <name type="scientific">Orrella marina</name>
    <dbReference type="NCBI Taxonomy" id="2163011"/>
    <lineage>
        <taxon>Bacteria</taxon>
        <taxon>Pseudomonadati</taxon>
        <taxon>Pseudomonadota</taxon>
        <taxon>Betaproteobacteria</taxon>
        <taxon>Burkholderiales</taxon>
        <taxon>Alcaligenaceae</taxon>
        <taxon>Orrella</taxon>
    </lineage>
</organism>
<dbReference type="PROSITE" id="PS50850">
    <property type="entry name" value="MFS"/>
    <property type="match status" value="1"/>
</dbReference>
<dbReference type="PANTHER" id="PTHR11360">
    <property type="entry name" value="MONOCARBOXYLATE TRANSPORTER"/>
    <property type="match status" value="1"/>
</dbReference>
<evidence type="ECO:0000256" key="1">
    <source>
        <dbReference type="ARBA" id="ARBA00022692"/>
    </source>
</evidence>
<dbReference type="RefSeq" id="WP_108622889.1">
    <property type="nucleotide sequence ID" value="NZ_CP028901.1"/>
</dbReference>
<dbReference type="InterPro" id="IPR050327">
    <property type="entry name" value="Proton-linked_MCT"/>
</dbReference>
<dbReference type="Pfam" id="PF07690">
    <property type="entry name" value="MFS_1"/>
    <property type="match status" value="1"/>
</dbReference>
<protein>
    <recommendedName>
        <fullName evidence="5">Major facilitator superfamily (MFS) profile domain-containing protein</fullName>
    </recommendedName>
</protein>
<feature type="domain" description="Major facilitator superfamily (MFS) profile" evidence="5">
    <location>
        <begin position="1"/>
        <end position="408"/>
    </location>
</feature>
<keyword evidence="7" id="KW-1185">Reference proteome</keyword>
<accession>A0A2R4XNP7</accession>
<feature type="transmembrane region" description="Helical" evidence="4">
    <location>
        <begin position="319"/>
        <end position="337"/>
    </location>
</feature>
<evidence type="ECO:0000313" key="7">
    <source>
        <dbReference type="Proteomes" id="UP000244571"/>
    </source>
</evidence>
<feature type="transmembrane region" description="Helical" evidence="4">
    <location>
        <begin position="266"/>
        <end position="287"/>
    </location>
</feature>
<proteinExistence type="predicted"/>
<evidence type="ECO:0000256" key="3">
    <source>
        <dbReference type="ARBA" id="ARBA00023136"/>
    </source>
</evidence>
<evidence type="ECO:0000313" key="6">
    <source>
        <dbReference type="EMBL" id="AWB35433.1"/>
    </source>
</evidence>
<evidence type="ECO:0000256" key="2">
    <source>
        <dbReference type="ARBA" id="ARBA00022989"/>
    </source>
</evidence>
<dbReference type="InterPro" id="IPR020846">
    <property type="entry name" value="MFS_dom"/>
</dbReference>
<dbReference type="KEGG" id="boz:DBV39_18700"/>
<feature type="transmembrane region" description="Helical" evidence="4">
    <location>
        <begin position="228"/>
        <end position="246"/>
    </location>
</feature>
<reference evidence="6 7" key="1">
    <citation type="submission" date="2018-04" db="EMBL/GenBank/DDBJ databases">
        <title>Bordetella sp. HZ20 isolated from seawater.</title>
        <authorList>
            <person name="Sun C."/>
        </authorList>
    </citation>
    <scope>NUCLEOTIDE SEQUENCE [LARGE SCALE GENOMIC DNA]</scope>
    <source>
        <strain evidence="6 7">HZ20</strain>
    </source>
</reference>
<evidence type="ECO:0000256" key="4">
    <source>
        <dbReference type="SAM" id="Phobius"/>
    </source>
</evidence>
<dbReference type="InterPro" id="IPR036259">
    <property type="entry name" value="MFS_trans_sf"/>
</dbReference>
<dbReference type="Proteomes" id="UP000244571">
    <property type="component" value="Chromosome"/>
</dbReference>
<gene>
    <name evidence="6" type="ORF">DBV39_18700</name>
</gene>
<keyword evidence="1 4" id="KW-0812">Transmembrane</keyword>
<dbReference type="GO" id="GO:0022857">
    <property type="term" value="F:transmembrane transporter activity"/>
    <property type="evidence" value="ECO:0007669"/>
    <property type="project" value="InterPro"/>
</dbReference>
<keyword evidence="2 4" id="KW-1133">Transmembrane helix</keyword>
<feature type="transmembrane region" description="Helical" evidence="4">
    <location>
        <begin position="349"/>
        <end position="372"/>
    </location>
</feature>
<dbReference type="AlphaFoldDB" id="A0A2R4XNP7"/>
<dbReference type="SUPFAM" id="SSF103473">
    <property type="entry name" value="MFS general substrate transporter"/>
    <property type="match status" value="1"/>
</dbReference>
<evidence type="ECO:0000259" key="5">
    <source>
        <dbReference type="PROSITE" id="PS50850"/>
    </source>
</evidence>
<dbReference type="InterPro" id="IPR011701">
    <property type="entry name" value="MFS"/>
</dbReference>
<sequence length="423" mass="45087">MKIFYGWKMVGAAATLQILQAMLLHQAFGAYVAVLTVEQGWSKTSLSAASAMLSVEAAILGPVLGYFLDKFGSRGVIKTGVTMFGVGFMFLSQIDTLPQFYMSIAVIAVGASMAGYFPLNVAVIQWFEKKRARALSMVGLGFALGGVFVPIVAGAIEMFGWRTTAFGSGLSVILIGFPLACMFRRRPEDYGEVVDGHAFHRTQPASDPDKPLKPEPNFTARQALRTKAFWLLAAGHGIALIVVMAVNTHAINHMRIELDYSIATASYFIMLMTFCQVLGVLLGGYLGDKYEKRLVAAACMVLHSSAMFALTFATGVIELVYFAVAHGLAWGLRGPFMQAIRADYFGRKAIGMILGLSAMITALGQSIGPLLAGVLGDATGDYKLGFSVLASIALVGAVVFWAAKRPPDPNAPPASVPAAGEST</sequence>
<feature type="transmembrane region" description="Helical" evidence="4">
    <location>
        <begin position="75"/>
        <end position="94"/>
    </location>
</feature>
<name>A0A2R4XNP7_9BURK</name>